<keyword evidence="2" id="KW-1185">Reference proteome</keyword>
<dbReference type="RefSeq" id="WP_230434794.1">
    <property type="nucleotide sequence ID" value="NZ_JAFFQI010000189.1"/>
</dbReference>
<evidence type="ECO:0000313" key="1">
    <source>
        <dbReference type="EMBL" id="MCD0266552.1"/>
    </source>
</evidence>
<sequence length="311" mass="32641">MPFVRARHLWLLPAAVALALALAAWWHVRAQPAAAVATDAATVADAAQPAAGRPGNARARAERGIALQLPYRDAVDAQPDLYRYAQQLQQQLRAGDAQAGWRLSRVYDYCAPYAASPAGYAADSEWIAAQATPGVAAMHAARERVAQRCAGFAPHDGLSPRLVAQQRLRAARAGSLAAEAGLLALGEPLQASAAYKRALVQRVLASRDPEAYLALAPAMGARASGDDSLEGYVAGDQFAELAWQVAACRLGLDCSAESTLVTSYCANAGICSRAGAQDFVSFVFDAAIPRQGADRVDEMVDALVSEPGAQS</sequence>
<evidence type="ECO:0000313" key="2">
    <source>
        <dbReference type="Proteomes" id="UP001430396"/>
    </source>
</evidence>
<accession>A0ABS8NU00</accession>
<name>A0ABS8NU00_9XANT</name>
<dbReference type="EMBL" id="JAFFQI010000189">
    <property type="protein sequence ID" value="MCD0266552.1"/>
    <property type="molecule type" value="Genomic_DNA"/>
</dbReference>
<gene>
    <name evidence="1" type="ORF">JWH11_08880</name>
</gene>
<comment type="caution">
    <text evidence="1">The sequence shown here is derived from an EMBL/GenBank/DDBJ whole genome shotgun (WGS) entry which is preliminary data.</text>
</comment>
<protein>
    <recommendedName>
        <fullName evidence="3">Secreted protein</fullName>
    </recommendedName>
</protein>
<reference evidence="1" key="1">
    <citation type="submission" date="2021-02" db="EMBL/GenBank/DDBJ databases">
        <title>Copper resistance gene diversity in local Xanthomonas species at agrochemical polluted sites in Trinidad, Trinidad and Tobago.</title>
        <authorList>
            <person name="Ramnarine S.D.B.J."/>
            <person name="Ramsubhag A."/>
            <person name="Jayaraman J."/>
        </authorList>
    </citation>
    <scope>NUCLEOTIDE SEQUENCE</scope>
    <source>
        <strain evidence="1">CaNP6A</strain>
    </source>
</reference>
<proteinExistence type="predicted"/>
<organism evidence="1 2">
    <name type="scientific">Xanthomonas melonis</name>
    <dbReference type="NCBI Taxonomy" id="56456"/>
    <lineage>
        <taxon>Bacteria</taxon>
        <taxon>Pseudomonadati</taxon>
        <taxon>Pseudomonadota</taxon>
        <taxon>Gammaproteobacteria</taxon>
        <taxon>Lysobacterales</taxon>
        <taxon>Lysobacteraceae</taxon>
        <taxon>Xanthomonas</taxon>
    </lineage>
</organism>
<dbReference type="Proteomes" id="UP001430396">
    <property type="component" value="Unassembled WGS sequence"/>
</dbReference>
<evidence type="ECO:0008006" key="3">
    <source>
        <dbReference type="Google" id="ProtNLM"/>
    </source>
</evidence>